<evidence type="ECO:0000313" key="2">
    <source>
        <dbReference type="EMBL" id="KHJ83738.1"/>
    </source>
</evidence>
<feature type="region of interest" description="Disordered" evidence="1">
    <location>
        <begin position="16"/>
        <end position="62"/>
    </location>
</feature>
<proteinExistence type="predicted"/>
<organism evidence="2 3">
    <name type="scientific">Oesophagostomum dentatum</name>
    <name type="common">Nodular worm</name>
    <dbReference type="NCBI Taxonomy" id="61180"/>
    <lineage>
        <taxon>Eukaryota</taxon>
        <taxon>Metazoa</taxon>
        <taxon>Ecdysozoa</taxon>
        <taxon>Nematoda</taxon>
        <taxon>Chromadorea</taxon>
        <taxon>Rhabditida</taxon>
        <taxon>Rhabditina</taxon>
        <taxon>Rhabditomorpha</taxon>
        <taxon>Strongyloidea</taxon>
        <taxon>Strongylidae</taxon>
        <taxon>Oesophagostomum</taxon>
    </lineage>
</organism>
<sequence length="93" mass="10339">MTSSMVDYFQLAAYDDLSESEDSPSSPDKKSLRVEGKKITPQKQESVSEAESTTTGQGFDTEAEMARSFVLSGWADVEDLDTFISLFDRRSVQ</sequence>
<feature type="compositionally biased region" description="Basic and acidic residues" evidence="1">
    <location>
        <begin position="27"/>
        <end position="38"/>
    </location>
</feature>
<name>A0A0B1SEL0_OESDE</name>
<keyword evidence="3" id="KW-1185">Reference proteome</keyword>
<dbReference type="Proteomes" id="UP000053660">
    <property type="component" value="Unassembled WGS sequence"/>
</dbReference>
<evidence type="ECO:0000256" key="1">
    <source>
        <dbReference type="SAM" id="MobiDB-lite"/>
    </source>
</evidence>
<dbReference type="AlphaFoldDB" id="A0A0B1SEL0"/>
<protein>
    <submittedName>
        <fullName evidence="2">Uncharacterized protein</fullName>
    </submittedName>
</protein>
<dbReference type="EMBL" id="KN572024">
    <property type="protein sequence ID" value="KHJ83738.1"/>
    <property type="molecule type" value="Genomic_DNA"/>
</dbReference>
<accession>A0A0B1SEL0</accession>
<feature type="non-terminal residue" evidence="2">
    <location>
        <position position="93"/>
    </location>
</feature>
<reference evidence="2 3" key="1">
    <citation type="submission" date="2014-03" db="EMBL/GenBank/DDBJ databases">
        <title>Draft genome of the hookworm Oesophagostomum dentatum.</title>
        <authorList>
            <person name="Mitreva M."/>
        </authorList>
    </citation>
    <scope>NUCLEOTIDE SEQUENCE [LARGE SCALE GENOMIC DNA]</scope>
    <source>
        <strain evidence="2 3">OD-Hann</strain>
    </source>
</reference>
<evidence type="ECO:0000313" key="3">
    <source>
        <dbReference type="Proteomes" id="UP000053660"/>
    </source>
</evidence>
<feature type="compositionally biased region" description="Polar residues" evidence="1">
    <location>
        <begin position="41"/>
        <end position="58"/>
    </location>
</feature>
<dbReference type="OrthoDB" id="6287422at2759"/>
<gene>
    <name evidence="2" type="ORF">OESDEN_16560</name>
</gene>